<keyword evidence="6" id="KW-0645">Protease</keyword>
<evidence type="ECO:0000256" key="2">
    <source>
        <dbReference type="ARBA" id="ARBA00001947"/>
    </source>
</evidence>
<dbReference type="GO" id="GO:0008237">
    <property type="term" value="F:metallopeptidase activity"/>
    <property type="evidence" value="ECO:0007669"/>
    <property type="project" value="UniProtKB-KW"/>
</dbReference>
<evidence type="ECO:0000256" key="6">
    <source>
        <dbReference type="ARBA" id="ARBA00022670"/>
    </source>
</evidence>
<dbReference type="Proteomes" id="UP000179807">
    <property type="component" value="Unassembled WGS sequence"/>
</dbReference>
<keyword evidence="10" id="KW-0482">Metalloprotease</keyword>
<evidence type="ECO:0000256" key="7">
    <source>
        <dbReference type="ARBA" id="ARBA00022723"/>
    </source>
</evidence>
<dbReference type="GO" id="GO:0008270">
    <property type="term" value="F:zinc ion binding"/>
    <property type="evidence" value="ECO:0007669"/>
    <property type="project" value="InterPro"/>
</dbReference>
<dbReference type="Gene3D" id="2.30.250.10">
    <property type="entry name" value="Aminopeptidase i, Domain 2"/>
    <property type="match status" value="1"/>
</dbReference>
<keyword evidence="5" id="KW-0031">Aminopeptidase</keyword>
<comment type="cofactor">
    <cofactor evidence="2">
        <name>Zn(2+)</name>
        <dbReference type="ChEBI" id="CHEBI:29105"/>
    </cofactor>
</comment>
<dbReference type="GO" id="GO:0005737">
    <property type="term" value="C:cytoplasm"/>
    <property type="evidence" value="ECO:0007669"/>
    <property type="project" value="UniProtKB-ARBA"/>
</dbReference>
<dbReference type="InterPro" id="IPR001948">
    <property type="entry name" value="Peptidase_M18"/>
</dbReference>
<dbReference type="EC" id="3.4.11.21" evidence="4"/>
<evidence type="ECO:0000256" key="10">
    <source>
        <dbReference type="ARBA" id="ARBA00023049"/>
    </source>
</evidence>
<proteinExistence type="inferred from homology"/>
<evidence type="ECO:0000256" key="3">
    <source>
        <dbReference type="ARBA" id="ARBA00008290"/>
    </source>
</evidence>
<dbReference type="InterPro" id="IPR023358">
    <property type="entry name" value="Peptidase_M18_dom2"/>
</dbReference>
<dbReference type="RefSeq" id="XP_068365823.1">
    <property type="nucleotide sequence ID" value="XM_068499560.1"/>
</dbReference>
<dbReference type="EMBL" id="MLAK01000558">
    <property type="protein sequence ID" value="OHT12687.1"/>
    <property type="molecule type" value="Genomic_DNA"/>
</dbReference>
<organism evidence="11 12">
    <name type="scientific">Tritrichomonas foetus</name>
    <dbReference type="NCBI Taxonomy" id="1144522"/>
    <lineage>
        <taxon>Eukaryota</taxon>
        <taxon>Metamonada</taxon>
        <taxon>Parabasalia</taxon>
        <taxon>Tritrichomonadida</taxon>
        <taxon>Tritrichomonadidae</taxon>
        <taxon>Tritrichomonas</taxon>
    </lineage>
</organism>
<keyword evidence="9" id="KW-0862">Zinc</keyword>
<evidence type="ECO:0000256" key="8">
    <source>
        <dbReference type="ARBA" id="ARBA00022801"/>
    </source>
</evidence>
<keyword evidence="8" id="KW-0378">Hydrolase</keyword>
<name>A0A1J4KMY5_9EUKA</name>
<protein>
    <recommendedName>
        <fullName evidence="4">aspartyl aminopeptidase</fullName>
        <ecNumber evidence="4">3.4.11.21</ecNumber>
    </recommendedName>
</protein>
<evidence type="ECO:0000256" key="5">
    <source>
        <dbReference type="ARBA" id="ARBA00022438"/>
    </source>
</evidence>
<comment type="similarity">
    <text evidence="3">Belongs to the peptidase M18 family.</text>
</comment>
<dbReference type="Pfam" id="PF02127">
    <property type="entry name" value="Peptidase_M18"/>
    <property type="match status" value="1"/>
</dbReference>
<dbReference type="AlphaFoldDB" id="A0A1J4KMY5"/>
<dbReference type="PANTHER" id="PTHR28570">
    <property type="entry name" value="ASPARTYL AMINOPEPTIDASE"/>
    <property type="match status" value="1"/>
</dbReference>
<comment type="caution">
    <text evidence="11">The sequence shown here is derived from an EMBL/GenBank/DDBJ whole genome shotgun (WGS) entry which is preliminary data.</text>
</comment>
<dbReference type="Gene3D" id="3.40.630.10">
    <property type="entry name" value="Zn peptidases"/>
    <property type="match status" value="2"/>
</dbReference>
<sequence>MEIIDGMIDFLEKSPTKYHFISQVRKLLLKSKLKDLDSEDLDFGMPKKGFVSLNRDSLIAYKSGSFESSLILFSSTDSISSLKLTINDDKMGLNLNETCEEKATQWISRDLKMAGKVELKNNKILLFDSMSQIALIQPNFEPFLFIDEKNIKNYLADLLKVEKEELDLEKSEIYLSDFQKAEFLNDSKSTLNYHNLSTHATSYLALKSFLQAEPSNSNIFLILSSKESNNFLFEKLNDLHQRIFPEKYLEILKNSYIISVNGIPANSLKNEVHENVSLTKGLVFQTNNEKVFCELKKSAEKFGIPYQNLNKEFKVNLNGFESIPSVRISLPLFECESCRETASISELFNLHNLLHEVFQNILFK</sequence>
<dbReference type="GeneID" id="94834264"/>
<reference evidence="11" key="1">
    <citation type="submission" date="2016-10" db="EMBL/GenBank/DDBJ databases">
        <authorList>
            <person name="Benchimol M."/>
            <person name="Almeida L.G."/>
            <person name="Vasconcelos A.T."/>
            <person name="Perreira-Neves A."/>
            <person name="Rosa I.A."/>
            <person name="Tasca T."/>
            <person name="Bogo M.R."/>
            <person name="de Souza W."/>
        </authorList>
    </citation>
    <scope>NUCLEOTIDE SEQUENCE [LARGE SCALE GENOMIC DNA]</scope>
    <source>
        <strain evidence="11">K</strain>
    </source>
</reference>
<dbReference type="PANTHER" id="PTHR28570:SF3">
    <property type="entry name" value="ASPARTYL AMINOPEPTIDASE"/>
    <property type="match status" value="1"/>
</dbReference>
<dbReference type="GO" id="GO:0006508">
    <property type="term" value="P:proteolysis"/>
    <property type="evidence" value="ECO:0007669"/>
    <property type="project" value="UniProtKB-KW"/>
</dbReference>
<dbReference type="GO" id="GO:0004177">
    <property type="term" value="F:aminopeptidase activity"/>
    <property type="evidence" value="ECO:0007669"/>
    <property type="project" value="UniProtKB-KW"/>
</dbReference>
<keyword evidence="7" id="KW-0479">Metal-binding</keyword>
<evidence type="ECO:0000256" key="4">
    <source>
        <dbReference type="ARBA" id="ARBA00011965"/>
    </source>
</evidence>
<dbReference type="VEuPathDB" id="TrichDB:TRFO_17395"/>
<evidence type="ECO:0000256" key="9">
    <source>
        <dbReference type="ARBA" id="ARBA00022833"/>
    </source>
</evidence>
<keyword evidence="12" id="KW-1185">Reference proteome</keyword>
<gene>
    <name evidence="11" type="ORF">TRFO_17395</name>
</gene>
<accession>A0A1J4KMY5</accession>
<comment type="catalytic activity">
    <reaction evidence="1">
        <text>Release of an N-terminal aspartate or glutamate from a peptide, with a preference for aspartate.</text>
        <dbReference type="EC" id="3.4.11.21"/>
    </reaction>
</comment>
<evidence type="ECO:0000256" key="1">
    <source>
        <dbReference type="ARBA" id="ARBA00001335"/>
    </source>
</evidence>
<evidence type="ECO:0000313" key="12">
    <source>
        <dbReference type="Proteomes" id="UP000179807"/>
    </source>
</evidence>
<dbReference type="SUPFAM" id="SSF53187">
    <property type="entry name" value="Zn-dependent exopeptidases"/>
    <property type="match status" value="1"/>
</dbReference>
<evidence type="ECO:0000313" key="11">
    <source>
        <dbReference type="EMBL" id="OHT12687.1"/>
    </source>
</evidence>